<evidence type="ECO:0000313" key="3">
    <source>
        <dbReference type="Proteomes" id="UP000616595"/>
    </source>
</evidence>
<accession>A0A923KPG8</accession>
<keyword evidence="3" id="KW-1185">Reference proteome</keyword>
<gene>
    <name evidence="2" type="ORF">GH810_07365</name>
</gene>
<protein>
    <submittedName>
        <fullName evidence="2">Methyltransferase</fullName>
    </submittedName>
</protein>
<dbReference type="CDD" id="cd02440">
    <property type="entry name" value="AdoMet_MTases"/>
    <property type="match status" value="1"/>
</dbReference>
<keyword evidence="2" id="KW-0489">Methyltransferase</keyword>
<dbReference type="AlphaFoldDB" id="A0A923KPG8"/>
<feature type="domain" description="Methyltransferase" evidence="1">
    <location>
        <begin position="149"/>
        <end position="285"/>
    </location>
</feature>
<dbReference type="Proteomes" id="UP000616595">
    <property type="component" value="Unassembled WGS sequence"/>
</dbReference>
<dbReference type="PANTHER" id="PTHR13369">
    <property type="match status" value="1"/>
</dbReference>
<dbReference type="OrthoDB" id="5502211at2"/>
<reference evidence="2" key="1">
    <citation type="submission" date="2019-10" db="EMBL/GenBank/DDBJ databases">
        <authorList>
            <person name="Ross D.E."/>
            <person name="Gulliver D."/>
        </authorList>
    </citation>
    <scope>NUCLEOTIDE SEQUENCE</scope>
    <source>
        <strain evidence="2">DER-2019</strain>
    </source>
</reference>
<reference evidence="2" key="2">
    <citation type="submission" date="2020-10" db="EMBL/GenBank/DDBJ databases">
        <title>Comparative genomics of the Acetobacterium genus.</title>
        <authorList>
            <person name="Marshall C."/>
            <person name="May H."/>
            <person name="Norman S."/>
        </authorList>
    </citation>
    <scope>NUCLEOTIDE SEQUENCE</scope>
    <source>
        <strain evidence="2">DER-2019</strain>
    </source>
</reference>
<proteinExistence type="predicted"/>
<dbReference type="PANTHER" id="PTHR13369:SF3">
    <property type="entry name" value="METHYLTRANSFERASE DOMAIN-CONTAINING PROTEIN"/>
    <property type="match status" value="1"/>
</dbReference>
<keyword evidence="2" id="KW-0808">Transferase</keyword>
<dbReference type="EMBL" id="WJBD01000007">
    <property type="protein sequence ID" value="MBC3888124.1"/>
    <property type="molecule type" value="Genomic_DNA"/>
</dbReference>
<name>A0A923KPG8_9FIRM</name>
<dbReference type="Pfam" id="PF13679">
    <property type="entry name" value="Methyltransf_32"/>
    <property type="match status" value="1"/>
</dbReference>
<evidence type="ECO:0000259" key="1">
    <source>
        <dbReference type="Pfam" id="PF13679"/>
    </source>
</evidence>
<evidence type="ECO:0000313" key="2">
    <source>
        <dbReference type="EMBL" id="MBC3888124.1"/>
    </source>
</evidence>
<organism evidence="2 3">
    <name type="scientific">Acetobacterium paludosum</name>
    <dbReference type="NCBI Taxonomy" id="52693"/>
    <lineage>
        <taxon>Bacteria</taxon>
        <taxon>Bacillati</taxon>
        <taxon>Bacillota</taxon>
        <taxon>Clostridia</taxon>
        <taxon>Eubacteriales</taxon>
        <taxon>Eubacteriaceae</taxon>
        <taxon>Acetobacterium</taxon>
    </lineage>
</organism>
<dbReference type="InterPro" id="IPR025714">
    <property type="entry name" value="Methyltranfer_dom"/>
</dbReference>
<dbReference type="Gene3D" id="3.40.50.150">
    <property type="entry name" value="Vaccinia Virus protein VP39"/>
    <property type="match status" value="1"/>
</dbReference>
<comment type="caution">
    <text evidence="2">The sequence shown here is derived from an EMBL/GenBank/DDBJ whole genome shotgun (WGS) entry which is preliminary data.</text>
</comment>
<dbReference type="SUPFAM" id="SSF53335">
    <property type="entry name" value="S-adenosyl-L-methionine-dependent methyltransferases"/>
    <property type="match status" value="1"/>
</dbReference>
<dbReference type="InterPro" id="IPR029063">
    <property type="entry name" value="SAM-dependent_MTases_sf"/>
</dbReference>
<dbReference type="GO" id="GO:0008168">
    <property type="term" value="F:methyltransferase activity"/>
    <property type="evidence" value="ECO:0007669"/>
    <property type="project" value="UniProtKB-KW"/>
</dbReference>
<sequence length="383" mass="44680">MPENLPTYFEMIFKDEIEKIIFSNPRKSEDQYKKITLIKKENLYHIEKRTEKQAFHENVEFDCIPEYCVQILAGFKQMNAWSTTYEYSIRFSKKEKILFNKKALTQPLKISTEHNRKKRYLLEEGIIIQPLVDMGIFSKEGKVIHSMYDKYKQINKFIEIIDTVIEKSELESINIIDFGCGKSYLTFVVYYYLTVLKNIKANIIGLDLKEDVIVKCNNAAKKYGYDDLKFVIGNINGYKPTIPVDMVISLHACDVATDYALYNAICWNAKMIISVPCCQHELNQQLTSEELAIFQRYGIVKERVSALMTDAIRANLLEYFGYKTQLLEFVDFEHTPKNILIRAIKTNISAKQKSVVMNEIKSLTNCFNLNPKLFRLLEESNMI</sequence>
<dbReference type="RefSeq" id="WP_148567464.1">
    <property type="nucleotide sequence ID" value="NZ_RXYA01000010.1"/>
</dbReference>
<dbReference type="GO" id="GO:0032259">
    <property type="term" value="P:methylation"/>
    <property type="evidence" value="ECO:0007669"/>
    <property type="project" value="UniProtKB-KW"/>
</dbReference>
<dbReference type="GO" id="GO:0005737">
    <property type="term" value="C:cytoplasm"/>
    <property type="evidence" value="ECO:0007669"/>
    <property type="project" value="TreeGrafter"/>
</dbReference>